<dbReference type="Proteomes" id="UP000822688">
    <property type="component" value="Chromosome 8"/>
</dbReference>
<accession>A0A8T0H7Q3</accession>
<comment type="caution">
    <text evidence="1">The sequence shown here is derived from an EMBL/GenBank/DDBJ whole genome shotgun (WGS) entry which is preliminary data.</text>
</comment>
<name>A0A8T0H7Q3_CERPU</name>
<proteinExistence type="predicted"/>
<protein>
    <submittedName>
        <fullName evidence="1">Uncharacterized protein</fullName>
    </submittedName>
</protein>
<organism evidence="1 2">
    <name type="scientific">Ceratodon purpureus</name>
    <name type="common">Fire moss</name>
    <name type="synonym">Dicranum purpureum</name>
    <dbReference type="NCBI Taxonomy" id="3225"/>
    <lineage>
        <taxon>Eukaryota</taxon>
        <taxon>Viridiplantae</taxon>
        <taxon>Streptophyta</taxon>
        <taxon>Embryophyta</taxon>
        <taxon>Bryophyta</taxon>
        <taxon>Bryophytina</taxon>
        <taxon>Bryopsida</taxon>
        <taxon>Dicranidae</taxon>
        <taxon>Pseudoditrichales</taxon>
        <taxon>Ditrichaceae</taxon>
        <taxon>Ceratodon</taxon>
    </lineage>
</organism>
<sequence length="68" mass="7137">MIILGGGLCIVSCIFLAPKFKLTPCAGRLSGAFVHSRRREFPTGLDSGASAGHGYWYSGSTGTIFEAV</sequence>
<gene>
    <name evidence="1" type="ORF">KC19_8G165500</name>
</gene>
<evidence type="ECO:0000313" key="2">
    <source>
        <dbReference type="Proteomes" id="UP000822688"/>
    </source>
</evidence>
<reference evidence="1" key="1">
    <citation type="submission" date="2020-06" db="EMBL/GenBank/DDBJ databases">
        <title>WGS assembly of Ceratodon purpureus strain R40.</title>
        <authorList>
            <person name="Carey S.B."/>
            <person name="Jenkins J."/>
            <person name="Shu S."/>
            <person name="Lovell J.T."/>
            <person name="Sreedasyam A."/>
            <person name="Maumus F."/>
            <person name="Tiley G.P."/>
            <person name="Fernandez-Pozo N."/>
            <person name="Barry K."/>
            <person name="Chen C."/>
            <person name="Wang M."/>
            <person name="Lipzen A."/>
            <person name="Daum C."/>
            <person name="Saski C.A."/>
            <person name="Payton A.C."/>
            <person name="Mcbreen J.C."/>
            <person name="Conrad R.E."/>
            <person name="Kollar L.M."/>
            <person name="Olsson S."/>
            <person name="Huttunen S."/>
            <person name="Landis J.B."/>
            <person name="Wickett N.J."/>
            <person name="Johnson M.G."/>
            <person name="Rensing S.A."/>
            <person name="Grimwood J."/>
            <person name="Schmutz J."/>
            <person name="Mcdaniel S.F."/>
        </authorList>
    </citation>
    <scope>NUCLEOTIDE SEQUENCE</scope>
    <source>
        <strain evidence="1">R40</strain>
    </source>
</reference>
<keyword evidence="2" id="KW-1185">Reference proteome</keyword>
<dbReference type="EMBL" id="CM026429">
    <property type="protein sequence ID" value="KAG0565112.1"/>
    <property type="molecule type" value="Genomic_DNA"/>
</dbReference>
<dbReference type="AlphaFoldDB" id="A0A8T0H7Q3"/>
<evidence type="ECO:0000313" key="1">
    <source>
        <dbReference type="EMBL" id="KAG0565112.1"/>
    </source>
</evidence>